<dbReference type="InterPro" id="IPR016187">
    <property type="entry name" value="CTDL_fold"/>
</dbReference>
<evidence type="ECO:0008006" key="6">
    <source>
        <dbReference type="Google" id="ProtNLM"/>
    </source>
</evidence>
<feature type="domain" description="KAP NTPase" evidence="3">
    <location>
        <begin position="14"/>
        <end position="518"/>
    </location>
</feature>
<evidence type="ECO:0000256" key="1">
    <source>
        <dbReference type="SAM" id="Phobius"/>
    </source>
</evidence>
<accession>A0A0E3S8C8</accession>
<keyword evidence="1" id="KW-1133">Transmembrane helix</keyword>
<dbReference type="InterPro" id="IPR051043">
    <property type="entry name" value="Sulfatase_Mod_Factor_Kinase"/>
</dbReference>
<evidence type="ECO:0000313" key="5">
    <source>
        <dbReference type="Proteomes" id="UP000033101"/>
    </source>
</evidence>
<keyword evidence="5" id="KW-1185">Reference proteome</keyword>
<dbReference type="SUPFAM" id="SSF56436">
    <property type="entry name" value="C-type lectin-like"/>
    <property type="match status" value="1"/>
</dbReference>
<dbReference type="Pfam" id="PF03781">
    <property type="entry name" value="FGE-sulfatase"/>
    <property type="match status" value="1"/>
</dbReference>
<dbReference type="PANTHER" id="PTHR23150">
    <property type="entry name" value="SULFATASE MODIFYING FACTOR 1, 2"/>
    <property type="match status" value="1"/>
</dbReference>
<dbReference type="InterPro" id="IPR027417">
    <property type="entry name" value="P-loop_NTPase"/>
</dbReference>
<feature type="transmembrane region" description="Helical" evidence="1">
    <location>
        <begin position="203"/>
        <end position="229"/>
    </location>
</feature>
<keyword evidence="1" id="KW-0472">Membrane</keyword>
<dbReference type="KEGG" id="mhor:MSHOH_0383"/>
<dbReference type="Proteomes" id="UP000033101">
    <property type="component" value="Chromosome"/>
</dbReference>
<dbReference type="PANTHER" id="PTHR23150:SF19">
    <property type="entry name" value="FORMYLGLYCINE-GENERATING ENZYME"/>
    <property type="match status" value="1"/>
</dbReference>
<dbReference type="EMBL" id="CP009516">
    <property type="protein sequence ID" value="AKB76866.1"/>
    <property type="molecule type" value="Genomic_DNA"/>
</dbReference>
<sequence length="876" mass="101562">MHSDTATGKDSLGFKPYVEAIAEFLTAEGTLAPITLSIEGQWGCGKSSFMKQLKEEIEKGNICDISIREFLKYLFLNKKKAGLPELKSLISKLEILFSSIEEKFSQNNGNEPNNQDENFDLYSFENKIRAILIYIPLKINRRKYFTVWFNCWRYEKEDELWAAFALNFMEELSKKLPWYYKIISQFRLIWRRYYIKFSYTSVILIYLLLRIISFIIIFLFLFLVISYILKFFGISPSNGLGILSLSPENIVEFSGIITLLTSFIIVVNHFFSKEPFTDLFTDPLGLKKLESNTNYKERLPFREHFYSDFNEIIKSYVRNSKVYVFIDDLDRAEVPKAAELMQAINLMISEDSKVYFSIGMDRKIISAGLAAKHEKVIDYLGIEGLEYGYDFIEKFIQLPFKVPSPKSVDFLKFLVSANETGNSLGISEPISEYSIFEDFTSDKLPEEDIGSFPNENSRQEIGTDTSNNVEIKSNYPKILNDMDCIEDFETSKMILEMVSPALDNNPRRIKQFINQFRFQRTIGKRTGLFCYDEDTNFENMWNCRKLAKFVAININWNSLISALNSNKALLTLLQEYALNSENEDKNLEKWTRDERLIRLLRYGCIEEDNLSQTVDDYTLSGLDFSKLLQISPIVLYLEDENVLSPLPEAIGFMGFFLIPEGEFMMGSPQDELGRSSEEGPVHKVTIKNSFYLSKYPVTQKHWKKVMGNNPSSFKGDYLPVENVSWDDVQEFLKKLNETESVHKYRLPSEAEWEYACRAKTISRYSFGDDESMLRDYAWYRGQSEGKTHPVAQKKPNSWGLYDMHGDVWEWVQDKWHDNYNGSPSDGSAWEDGDSPKRVIRGGGWHNNASYCRSANRSGDIQSNRDADIGFRLLMEL</sequence>
<dbReference type="InterPro" id="IPR011646">
    <property type="entry name" value="KAP_P-loop"/>
</dbReference>
<name>A0A0E3S8C8_9EURY</name>
<dbReference type="GO" id="GO:0120147">
    <property type="term" value="F:formylglycine-generating oxidase activity"/>
    <property type="evidence" value="ECO:0007669"/>
    <property type="project" value="TreeGrafter"/>
</dbReference>
<dbReference type="STRING" id="1434110.MSHOH_0383"/>
<protein>
    <recommendedName>
        <fullName evidence="6">Serine/threonine kinase</fullName>
    </recommendedName>
</protein>
<dbReference type="AlphaFoldDB" id="A0A0E3S8C8"/>
<organism evidence="4 5">
    <name type="scientific">Methanosarcina horonobensis HB-1 = JCM 15518</name>
    <dbReference type="NCBI Taxonomy" id="1434110"/>
    <lineage>
        <taxon>Archaea</taxon>
        <taxon>Methanobacteriati</taxon>
        <taxon>Methanobacteriota</taxon>
        <taxon>Stenosarchaea group</taxon>
        <taxon>Methanomicrobia</taxon>
        <taxon>Methanosarcinales</taxon>
        <taxon>Methanosarcinaceae</taxon>
        <taxon>Methanosarcina</taxon>
    </lineage>
</organism>
<dbReference type="InterPro" id="IPR042095">
    <property type="entry name" value="SUMF_sf"/>
</dbReference>
<proteinExistence type="predicted"/>
<dbReference type="InterPro" id="IPR005532">
    <property type="entry name" value="SUMF_dom"/>
</dbReference>
<dbReference type="Pfam" id="PF07693">
    <property type="entry name" value="KAP_NTPase"/>
    <property type="match status" value="1"/>
</dbReference>
<dbReference type="PATRIC" id="fig|1434110.4.peg.459"/>
<feature type="domain" description="Sulfatase-modifying factor enzyme-like" evidence="2">
    <location>
        <begin position="657"/>
        <end position="873"/>
    </location>
</feature>
<evidence type="ECO:0000259" key="2">
    <source>
        <dbReference type="Pfam" id="PF03781"/>
    </source>
</evidence>
<evidence type="ECO:0000313" key="4">
    <source>
        <dbReference type="EMBL" id="AKB76866.1"/>
    </source>
</evidence>
<evidence type="ECO:0000259" key="3">
    <source>
        <dbReference type="Pfam" id="PF07693"/>
    </source>
</evidence>
<gene>
    <name evidence="4" type="ORF">MSHOH_0383</name>
</gene>
<dbReference type="SUPFAM" id="SSF52540">
    <property type="entry name" value="P-loop containing nucleoside triphosphate hydrolases"/>
    <property type="match status" value="1"/>
</dbReference>
<keyword evidence="1" id="KW-0812">Transmembrane</keyword>
<dbReference type="HOGENOM" id="CLU_016682_0_0_2"/>
<dbReference type="Gene3D" id="3.90.1580.10">
    <property type="entry name" value="paralog of FGE (formylglycine-generating enzyme)"/>
    <property type="match status" value="1"/>
</dbReference>
<reference evidence="4 5" key="1">
    <citation type="submission" date="2014-07" db="EMBL/GenBank/DDBJ databases">
        <title>Methanogenic archaea and the global carbon cycle.</title>
        <authorList>
            <person name="Henriksen J.R."/>
            <person name="Luke J."/>
            <person name="Reinhart S."/>
            <person name="Benedict M.N."/>
            <person name="Youngblut N.D."/>
            <person name="Metcalf M.E."/>
            <person name="Whitaker R.J."/>
            <person name="Metcalf W.W."/>
        </authorList>
    </citation>
    <scope>NUCLEOTIDE SEQUENCE [LARGE SCALE GENOMIC DNA]</scope>
    <source>
        <strain evidence="4 5">HB-1</strain>
    </source>
</reference>